<dbReference type="Gene3D" id="3.40.50.300">
    <property type="entry name" value="P-loop containing nucleotide triphosphate hydrolases"/>
    <property type="match status" value="1"/>
</dbReference>
<reference evidence="2" key="1">
    <citation type="journal article" date="2022" name="J Environ Chem Eng">
        <title>Biodegradation of petroleum oil using a constructed nonpathogenic and heavy metal-tolerant bacterial consortium isolated from marine sponges.</title>
        <authorList>
            <person name="Dechsakulwatana C."/>
            <person name="Rungsihiranrut A."/>
            <person name="Muangchinda C."/>
            <person name="Ningthoujam R."/>
            <person name="Klankeo P."/>
            <person name="Pinyakong O."/>
        </authorList>
    </citation>
    <scope>NUCLEOTIDE SEQUENCE [LARGE SCALE GENOMIC DNA]</scope>
    <source>
        <strain evidence="2">MO2-4</strain>
    </source>
</reference>
<dbReference type="SUPFAM" id="SSF52540">
    <property type="entry name" value="P-loop containing nucleoside triphosphate hydrolases"/>
    <property type="match status" value="1"/>
</dbReference>
<dbReference type="InterPro" id="IPR027417">
    <property type="entry name" value="P-loop_NTPase"/>
</dbReference>
<name>A0ABU4A253_9SPHN</name>
<comment type="caution">
    <text evidence="1">The sequence shown here is derived from an EMBL/GenBank/DDBJ whole genome shotgun (WGS) entry which is preliminary data.</text>
</comment>
<sequence length="248" mass="27361">MSAYSNISRGGIIPTDDDKGGVGKSFTGLCLAHCLTIAGFAWVGIDGDRRNAHLHRFHGPSPKVRRLPLDTVEHWDQMIDTIERDVPLDTVVLIDCPAGVGHMMEACGPRLKAFAAHQGRPFMRLCAMDEEDDVLLALNRTRSLGFDHVVACLNGRFAPSPEAFELWRKPMPTAPSLREQVLNAGGIELYIPPLRATVRSQLRRANLPFHRGNEANLSWSETQSLADWLYQVETAFAPVIARLTGGAQ</sequence>
<dbReference type="RefSeq" id="WP_317518120.1">
    <property type="nucleotide sequence ID" value="NZ_JAPTHD010000022.1"/>
</dbReference>
<keyword evidence="2" id="KW-1185">Reference proteome</keyword>
<evidence type="ECO:0000313" key="1">
    <source>
        <dbReference type="EMBL" id="MDV5825815.1"/>
    </source>
</evidence>
<gene>
    <name evidence="1" type="ORF">O0R41_19605</name>
</gene>
<evidence type="ECO:0008006" key="3">
    <source>
        <dbReference type="Google" id="ProtNLM"/>
    </source>
</evidence>
<organism evidence="1 2">
    <name type="scientific">Sphingobium naphthae</name>
    <dbReference type="NCBI Taxonomy" id="1886786"/>
    <lineage>
        <taxon>Bacteria</taxon>
        <taxon>Pseudomonadati</taxon>
        <taxon>Pseudomonadota</taxon>
        <taxon>Alphaproteobacteria</taxon>
        <taxon>Sphingomonadales</taxon>
        <taxon>Sphingomonadaceae</taxon>
        <taxon>Sphingobium</taxon>
    </lineage>
</organism>
<dbReference type="EMBL" id="JAPTHD010000022">
    <property type="protein sequence ID" value="MDV5825815.1"/>
    <property type="molecule type" value="Genomic_DNA"/>
</dbReference>
<protein>
    <recommendedName>
        <fullName evidence="3">ParA family protein</fullName>
    </recommendedName>
</protein>
<evidence type="ECO:0000313" key="2">
    <source>
        <dbReference type="Proteomes" id="UP001185984"/>
    </source>
</evidence>
<dbReference type="Proteomes" id="UP001185984">
    <property type="component" value="Unassembled WGS sequence"/>
</dbReference>
<proteinExistence type="predicted"/>
<accession>A0ABU4A253</accession>